<dbReference type="GO" id="GO:0061630">
    <property type="term" value="F:ubiquitin protein ligase activity"/>
    <property type="evidence" value="ECO:0007669"/>
    <property type="project" value="UniProtKB-EC"/>
</dbReference>
<dbReference type="PANTHER" id="PTHR46913:SF19">
    <property type="entry name" value="RING-TYPE E3 UBIQUITIN TRANSFERASE"/>
    <property type="match status" value="1"/>
</dbReference>
<dbReference type="AlphaFoldDB" id="A0A8B8KQ99"/>
<evidence type="ECO:0000256" key="13">
    <source>
        <dbReference type="ARBA" id="ARBA00024209"/>
    </source>
</evidence>
<keyword evidence="8 14" id="KW-0863">Zinc-finger</keyword>
<evidence type="ECO:0000256" key="4">
    <source>
        <dbReference type="ARBA" id="ARBA00012483"/>
    </source>
</evidence>
<evidence type="ECO:0000256" key="1">
    <source>
        <dbReference type="ARBA" id="ARBA00000900"/>
    </source>
</evidence>
<evidence type="ECO:0000256" key="8">
    <source>
        <dbReference type="ARBA" id="ARBA00022771"/>
    </source>
</evidence>
<dbReference type="KEGG" id="aprc:113857616"/>
<comment type="similarity">
    <text evidence="13">Belongs to the RING-type zinc finger family. ATL subfamily.</text>
</comment>
<proteinExistence type="inferred from homology"/>
<keyword evidence="9" id="KW-0833">Ubl conjugation pathway</keyword>
<feature type="compositionally biased region" description="Basic and acidic residues" evidence="15">
    <location>
        <begin position="241"/>
        <end position="254"/>
    </location>
</feature>
<keyword evidence="11 16" id="KW-1133">Transmembrane helix</keyword>
<evidence type="ECO:0000256" key="12">
    <source>
        <dbReference type="ARBA" id="ARBA00023136"/>
    </source>
</evidence>
<gene>
    <name evidence="19" type="primary">LOC113857616</name>
</gene>
<feature type="compositionally biased region" description="Polar residues" evidence="15">
    <location>
        <begin position="301"/>
        <end position="316"/>
    </location>
</feature>
<evidence type="ECO:0000256" key="15">
    <source>
        <dbReference type="SAM" id="MobiDB-lite"/>
    </source>
</evidence>
<keyword evidence="6 16" id="KW-0812">Transmembrane</keyword>
<evidence type="ECO:0000256" key="2">
    <source>
        <dbReference type="ARBA" id="ARBA00004167"/>
    </source>
</evidence>
<dbReference type="InterPro" id="IPR001841">
    <property type="entry name" value="Znf_RING"/>
</dbReference>
<feature type="region of interest" description="Disordered" evidence="15">
    <location>
        <begin position="215"/>
        <end position="258"/>
    </location>
</feature>
<name>A0A8B8KQ99_ABRPR</name>
<evidence type="ECO:0000259" key="17">
    <source>
        <dbReference type="PROSITE" id="PS50089"/>
    </source>
</evidence>
<evidence type="ECO:0000256" key="3">
    <source>
        <dbReference type="ARBA" id="ARBA00004906"/>
    </source>
</evidence>
<feature type="domain" description="RING-type" evidence="17">
    <location>
        <begin position="139"/>
        <end position="181"/>
    </location>
</feature>
<dbReference type="GO" id="GO:0016567">
    <property type="term" value="P:protein ubiquitination"/>
    <property type="evidence" value="ECO:0007669"/>
    <property type="project" value="UniProtKB-UniPathway"/>
</dbReference>
<dbReference type="EC" id="2.3.2.27" evidence="4"/>
<dbReference type="InterPro" id="IPR044600">
    <property type="entry name" value="ATL1/ATL16-like"/>
</dbReference>
<protein>
    <recommendedName>
        <fullName evidence="4">RING-type E3 ubiquitin transferase</fullName>
        <ecNumber evidence="4">2.3.2.27</ecNumber>
    </recommendedName>
</protein>
<evidence type="ECO:0000256" key="6">
    <source>
        <dbReference type="ARBA" id="ARBA00022692"/>
    </source>
</evidence>
<evidence type="ECO:0000256" key="9">
    <source>
        <dbReference type="ARBA" id="ARBA00022786"/>
    </source>
</evidence>
<dbReference type="PROSITE" id="PS50089">
    <property type="entry name" value="ZF_RING_2"/>
    <property type="match status" value="1"/>
</dbReference>
<dbReference type="FunFam" id="3.30.40.10:FF:000233">
    <property type="entry name" value="RING-H2 finger protein ATL54"/>
    <property type="match status" value="1"/>
</dbReference>
<evidence type="ECO:0000256" key="11">
    <source>
        <dbReference type="ARBA" id="ARBA00022989"/>
    </source>
</evidence>
<organism evidence="18 19">
    <name type="scientific">Abrus precatorius</name>
    <name type="common">Indian licorice</name>
    <name type="synonym">Glycine abrus</name>
    <dbReference type="NCBI Taxonomy" id="3816"/>
    <lineage>
        <taxon>Eukaryota</taxon>
        <taxon>Viridiplantae</taxon>
        <taxon>Streptophyta</taxon>
        <taxon>Embryophyta</taxon>
        <taxon>Tracheophyta</taxon>
        <taxon>Spermatophyta</taxon>
        <taxon>Magnoliopsida</taxon>
        <taxon>eudicotyledons</taxon>
        <taxon>Gunneridae</taxon>
        <taxon>Pentapetalae</taxon>
        <taxon>rosids</taxon>
        <taxon>fabids</taxon>
        <taxon>Fabales</taxon>
        <taxon>Fabaceae</taxon>
        <taxon>Papilionoideae</taxon>
        <taxon>50 kb inversion clade</taxon>
        <taxon>NPAAA clade</taxon>
        <taxon>indigoferoid/millettioid clade</taxon>
        <taxon>Abreae</taxon>
        <taxon>Abrus</taxon>
    </lineage>
</organism>
<dbReference type="CDD" id="cd16461">
    <property type="entry name" value="RING-H2_EL5-like"/>
    <property type="match status" value="1"/>
</dbReference>
<keyword evidence="10" id="KW-0862">Zinc</keyword>
<reference evidence="19" key="2">
    <citation type="submission" date="2025-08" db="UniProtKB">
        <authorList>
            <consortium name="RefSeq"/>
        </authorList>
    </citation>
    <scope>IDENTIFICATION</scope>
    <source>
        <tissue evidence="19">Young leaves</tissue>
    </source>
</reference>
<dbReference type="GO" id="GO:0008270">
    <property type="term" value="F:zinc ion binding"/>
    <property type="evidence" value="ECO:0007669"/>
    <property type="project" value="UniProtKB-KW"/>
</dbReference>
<dbReference type="UniPathway" id="UPA00143"/>
<feature type="transmembrane region" description="Helical" evidence="16">
    <location>
        <begin position="48"/>
        <end position="72"/>
    </location>
</feature>
<keyword evidence="7" id="KW-0479">Metal-binding</keyword>
<keyword evidence="12 16" id="KW-0472">Membrane</keyword>
<evidence type="ECO:0000313" key="18">
    <source>
        <dbReference type="Proteomes" id="UP000694853"/>
    </source>
</evidence>
<feature type="region of interest" description="Disordered" evidence="15">
    <location>
        <begin position="289"/>
        <end position="320"/>
    </location>
</feature>
<dbReference type="GeneID" id="113857616"/>
<evidence type="ECO:0000256" key="5">
    <source>
        <dbReference type="ARBA" id="ARBA00022679"/>
    </source>
</evidence>
<evidence type="ECO:0000256" key="14">
    <source>
        <dbReference type="PROSITE-ProRule" id="PRU00175"/>
    </source>
</evidence>
<dbReference type="GO" id="GO:0016020">
    <property type="term" value="C:membrane"/>
    <property type="evidence" value="ECO:0007669"/>
    <property type="project" value="UniProtKB-SubCell"/>
</dbReference>
<dbReference type="Pfam" id="PF13639">
    <property type="entry name" value="zf-RING_2"/>
    <property type="match status" value="1"/>
</dbReference>
<sequence>MGLQYRKLFPPSCYYCDPYTPPSPIPPYYPDEGGEIQTPSKHNKISTYLIISFALAATAFFGLCCYAIYAKFFSSRSRSRRRALSQQQTEDPFVDEEDGPVIDHPIWYIRTIGLQQSIIGAITVCKYKGGEGLIEGTECAVCLSEFQEDENLRLLPKCNHAFHLPCIDTWLRSHTNCPMCRAPIVIDPTRIPSMEPNAFGSSSLETAQMEVLEDRGEDNGGMENSVDQLRNREEEEGQEVGEGRRVCETERSDSDLVNMQPRRSVSLDSSSAAKINLALATVMSVESRGNSKRIATAAKGGSSSRTRYLHSEPSSMKRSRSFNAKHLLSWYSRSQRKPNAPLRSF</sequence>
<evidence type="ECO:0000256" key="10">
    <source>
        <dbReference type="ARBA" id="ARBA00022833"/>
    </source>
</evidence>
<dbReference type="RefSeq" id="XP_027345493.1">
    <property type="nucleotide sequence ID" value="XM_027489692.1"/>
</dbReference>
<accession>A0A8B8KQ99</accession>
<dbReference type="PANTHER" id="PTHR46913">
    <property type="entry name" value="RING-H2 FINGER PROTEIN ATL16"/>
    <property type="match status" value="1"/>
</dbReference>
<dbReference type="Proteomes" id="UP000694853">
    <property type="component" value="Unplaced"/>
</dbReference>
<keyword evidence="18" id="KW-1185">Reference proteome</keyword>
<comment type="catalytic activity">
    <reaction evidence="1">
        <text>S-ubiquitinyl-[E2 ubiquitin-conjugating enzyme]-L-cysteine + [acceptor protein]-L-lysine = [E2 ubiquitin-conjugating enzyme]-L-cysteine + N(6)-ubiquitinyl-[acceptor protein]-L-lysine.</text>
        <dbReference type="EC" id="2.3.2.27"/>
    </reaction>
</comment>
<reference evidence="18" key="1">
    <citation type="journal article" date="2019" name="Toxins">
        <title>Detection of Abrin-Like and Prepropulchellin-Like Toxin Genes and Transcripts Using Whole Genome Sequencing and Full-Length Transcript Sequencing of Abrus precatorius.</title>
        <authorList>
            <person name="Hovde B.T."/>
            <person name="Daligault H.E."/>
            <person name="Hanschen E.R."/>
            <person name="Kunde Y.A."/>
            <person name="Johnson M.B."/>
            <person name="Starkenburg S.R."/>
            <person name="Johnson S.L."/>
        </authorList>
    </citation>
    <scope>NUCLEOTIDE SEQUENCE [LARGE SCALE GENOMIC DNA]</scope>
</reference>
<keyword evidence="5" id="KW-0808">Transferase</keyword>
<comment type="subcellular location">
    <subcellularLocation>
        <location evidence="2">Membrane</location>
        <topology evidence="2">Single-pass membrane protein</topology>
    </subcellularLocation>
</comment>
<evidence type="ECO:0000313" key="19">
    <source>
        <dbReference type="RefSeq" id="XP_027345493.1"/>
    </source>
</evidence>
<dbReference type="SUPFAM" id="SSF57850">
    <property type="entry name" value="RING/U-box"/>
    <property type="match status" value="1"/>
</dbReference>
<dbReference type="Gene3D" id="3.30.40.10">
    <property type="entry name" value="Zinc/RING finger domain, C3HC4 (zinc finger)"/>
    <property type="match status" value="1"/>
</dbReference>
<comment type="pathway">
    <text evidence="3">Protein modification; protein ubiquitination.</text>
</comment>
<dbReference type="InterPro" id="IPR013083">
    <property type="entry name" value="Znf_RING/FYVE/PHD"/>
</dbReference>
<dbReference type="OrthoDB" id="9984778at2759"/>
<dbReference type="SMART" id="SM00184">
    <property type="entry name" value="RING"/>
    <property type="match status" value="1"/>
</dbReference>
<evidence type="ECO:0000256" key="16">
    <source>
        <dbReference type="SAM" id="Phobius"/>
    </source>
</evidence>
<evidence type="ECO:0000256" key="7">
    <source>
        <dbReference type="ARBA" id="ARBA00022723"/>
    </source>
</evidence>